<keyword evidence="1" id="KW-1133">Transmembrane helix</keyword>
<dbReference type="EMBL" id="OX458333">
    <property type="protein sequence ID" value="CAI8942973.1"/>
    <property type="molecule type" value="Genomic_DNA"/>
</dbReference>
<feature type="transmembrane region" description="Helical" evidence="1">
    <location>
        <begin position="302"/>
        <end position="320"/>
    </location>
</feature>
<dbReference type="PROSITE" id="PS50234">
    <property type="entry name" value="VWFA"/>
    <property type="match status" value="1"/>
</dbReference>
<organism evidence="3 4">
    <name type="scientific">Methylocaldum szegediense</name>
    <dbReference type="NCBI Taxonomy" id="73780"/>
    <lineage>
        <taxon>Bacteria</taxon>
        <taxon>Pseudomonadati</taxon>
        <taxon>Pseudomonadota</taxon>
        <taxon>Gammaproteobacteria</taxon>
        <taxon>Methylococcales</taxon>
        <taxon>Methylococcaceae</taxon>
        <taxon>Methylocaldum</taxon>
    </lineage>
</organism>
<feature type="domain" description="VWFA" evidence="2">
    <location>
        <begin position="83"/>
        <end position="280"/>
    </location>
</feature>
<accession>A0ABN8XAR0</accession>
<keyword evidence="1" id="KW-0812">Transmembrane</keyword>
<keyword evidence="1" id="KW-0472">Membrane</keyword>
<evidence type="ECO:0000313" key="3">
    <source>
        <dbReference type="EMBL" id="CAI8942973.1"/>
    </source>
</evidence>
<sequence>MNIEFSAPWALLLGFAALIPLLGRGQPAISYSSISILPSDPLSTLFDRVLRFSAAAAALSLSLGIAGPYLSERWVERVGTGAHIVLLLDRSSSMNEDFSGQYMGGRAQETKGAVARKLLAEFVNRREHDLFAMIDFSAAPIYVMPFTQDKQAVLAAIEATSGRGHGATNIAPGLAMALDFYSGKPFTGSRIILLVSDGAAQIEEETSDQLRQWFQETQATLYWIYLRNPRSGRLSEKPANPNESTTPEYLLHEYFQSLGVPYRAFEAENPEALQHAIAEVERLENLPLHYLEKLPRQDVSSYCYGAALVFLALLLGAKFLEVRSWPA</sequence>
<keyword evidence="4" id="KW-1185">Reference proteome</keyword>
<dbReference type="InterPro" id="IPR036465">
    <property type="entry name" value="vWFA_dom_sf"/>
</dbReference>
<protein>
    <submittedName>
        <fullName evidence="3">MxaC protein</fullName>
    </submittedName>
</protein>
<evidence type="ECO:0000256" key="1">
    <source>
        <dbReference type="SAM" id="Phobius"/>
    </source>
</evidence>
<dbReference type="RefSeq" id="WP_026609683.1">
    <property type="nucleotide sequence ID" value="NZ_OX458333.1"/>
</dbReference>
<feature type="transmembrane region" description="Helical" evidence="1">
    <location>
        <begin position="49"/>
        <end position="70"/>
    </location>
</feature>
<proteinExistence type="predicted"/>
<dbReference type="SUPFAM" id="SSF53300">
    <property type="entry name" value="vWA-like"/>
    <property type="match status" value="1"/>
</dbReference>
<dbReference type="Proteomes" id="UP001162030">
    <property type="component" value="Chromosome"/>
</dbReference>
<evidence type="ECO:0000313" key="4">
    <source>
        <dbReference type="Proteomes" id="UP001162030"/>
    </source>
</evidence>
<evidence type="ECO:0000259" key="2">
    <source>
        <dbReference type="PROSITE" id="PS50234"/>
    </source>
</evidence>
<name>A0ABN8XAR0_9GAMM</name>
<dbReference type="Pfam" id="PF13519">
    <property type="entry name" value="VWA_2"/>
    <property type="match status" value="1"/>
</dbReference>
<dbReference type="SMART" id="SM00327">
    <property type="entry name" value="VWA"/>
    <property type="match status" value="1"/>
</dbReference>
<reference evidence="3 4" key="1">
    <citation type="submission" date="2023-03" db="EMBL/GenBank/DDBJ databases">
        <authorList>
            <person name="Pearce D."/>
        </authorList>
    </citation>
    <scope>NUCLEOTIDE SEQUENCE [LARGE SCALE GENOMIC DNA]</scope>
    <source>
        <strain evidence="3">Msz</strain>
    </source>
</reference>
<dbReference type="Gene3D" id="3.40.50.410">
    <property type="entry name" value="von Willebrand factor, type A domain"/>
    <property type="match status" value="1"/>
</dbReference>
<gene>
    <name evidence="3" type="ORF">MSZNOR_4283</name>
</gene>
<dbReference type="InterPro" id="IPR002035">
    <property type="entry name" value="VWF_A"/>
</dbReference>
<dbReference type="CDD" id="cd00198">
    <property type="entry name" value="vWFA"/>
    <property type="match status" value="1"/>
</dbReference>